<feature type="region of interest" description="Disordered" evidence="1">
    <location>
        <begin position="130"/>
        <end position="151"/>
    </location>
</feature>
<reference evidence="2" key="2">
    <citation type="journal article" date="2023" name="Proc. Natl. Acad. Sci. U.S.A.">
        <title>A global phylogenomic analysis of the shiitake genus Lentinula.</title>
        <authorList>
            <person name="Sierra-Patev S."/>
            <person name="Min B."/>
            <person name="Naranjo-Ortiz M."/>
            <person name="Looney B."/>
            <person name="Konkel Z."/>
            <person name="Slot J.C."/>
            <person name="Sakamoto Y."/>
            <person name="Steenwyk J.L."/>
            <person name="Rokas A."/>
            <person name="Carro J."/>
            <person name="Camarero S."/>
            <person name="Ferreira P."/>
            <person name="Molpeceres G."/>
            <person name="Ruiz-Duenas F.J."/>
            <person name="Serrano A."/>
            <person name="Henrissat B."/>
            <person name="Drula E."/>
            <person name="Hughes K.W."/>
            <person name="Mata J.L."/>
            <person name="Ishikawa N.K."/>
            <person name="Vargas-Isla R."/>
            <person name="Ushijima S."/>
            <person name="Smith C.A."/>
            <person name="Donoghue J."/>
            <person name="Ahrendt S."/>
            <person name="Andreopoulos W."/>
            <person name="He G."/>
            <person name="LaButti K."/>
            <person name="Lipzen A."/>
            <person name="Ng V."/>
            <person name="Riley R."/>
            <person name="Sandor L."/>
            <person name="Barry K."/>
            <person name="Martinez A.T."/>
            <person name="Xiao Y."/>
            <person name="Gibbons J.G."/>
            <person name="Terashima K."/>
            <person name="Grigoriev I.V."/>
            <person name="Hibbett D."/>
        </authorList>
    </citation>
    <scope>NUCLEOTIDE SEQUENCE</scope>
    <source>
        <strain evidence="2">Sp2 HRB7682 ss15</strain>
    </source>
</reference>
<name>A0A9W8ZQB5_9AGAR</name>
<accession>A0A9W8ZQB5</accession>
<evidence type="ECO:0000313" key="3">
    <source>
        <dbReference type="Proteomes" id="UP001150238"/>
    </source>
</evidence>
<proteinExistence type="predicted"/>
<sequence length="373" mass="42203">MPSSIPSIPLANIDELNELWEADERLPTLSSRREWSIARNLHPTAVNEWWWARRRQARDRGVGLSCENYHLSVGNPPDTVLIKIEPVDEDLPISPDASRCSSPSNDTLSVSLDLSSEDYDLSSQLLFSVKSEPGSPQTSLAPSSDQNDSKNLDICAHTRNEDLVLVTEALPSCGLHLPPELLQIHQPPPASFTEDRSEDDEVMLMDESSILRPIRSWQRKLWSTSTSIPQHSESASLLCYSFLSLDGKTFTPNGSYSTQTDDSEDPNIHIIKTTTQPYEFPLLSEWSDSDYLPHLPPIEAGPIESESPPECPLFASTHTWYRRHVDSPQYDTIIDTDLELDTDTLEYHAFSKHLYLQWTGDEGWLMRKELYVP</sequence>
<gene>
    <name evidence="2" type="ORF">C8J55DRAFT_591758</name>
</gene>
<evidence type="ECO:0000313" key="2">
    <source>
        <dbReference type="EMBL" id="KAJ4464098.1"/>
    </source>
</evidence>
<protein>
    <submittedName>
        <fullName evidence="2">Uncharacterized protein</fullName>
    </submittedName>
</protein>
<dbReference type="Proteomes" id="UP001150238">
    <property type="component" value="Unassembled WGS sequence"/>
</dbReference>
<organism evidence="2 3">
    <name type="scientific">Lentinula lateritia</name>
    <dbReference type="NCBI Taxonomy" id="40482"/>
    <lineage>
        <taxon>Eukaryota</taxon>
        <taxon>Fungi</taxon>
        <taxon>Dikarya</taxon>
        <taxon>Basidiomycota</taxon>
        <taxon>Agaricomycotina</taxon>
        <taxon>Agaricomycetes</taxon>
        <taxon>Agaricomycetidae</taxon>
        <taxon>Agaricales</taxon>
        <taxon>Marasmiineae</taxon>
        <taxon>Omphalotaceae</taxon>
        <taxon>Lentinula</taxon>
    </lineage>
</organism>
<dbReference type="AlphaFoldDB" id="A0A9W8ZQB5"/>
<comment type="caution">
    <text evidence="2">The sequence shown here is derived from an EMBL/GenBank/DDBJ whole genome shotgun (WGS) entry which is preliminary data.</text>
</comment>
<evidence type="ECO:0000256" key="1">
    <source>
        <dbReference type="SAM" id="MobiDB-lite"/>
    </source>
</evidence>
<reference evidence="2" key="1">
    <citation type="submission" date="2022-08" db="EMBL/GenBank/DDBJ databases">
        <authorList>
            <consortium name="DOE Joint Genome Institute"/>
            <person name="Min B."/>
            <person name="Riley R."/>
            <person name="Sierra-Patev S."/>
            <person name="Naranjo-Ortiz M."/>
            <person name="Looney B."/>
            <person name="Konkel Z."/>
            <person name="Slot J.C."/>
            <person name="Sakamoto Y."/>
            <person name="Steenwyk J.L."/>
            <person name="Rokas A."/>
            <person name="Carro J."/>
            <person name="Camarero S."/>
            <person name="Ferreira P."/>
            <person name="Molpeceres G."/>
            <person name="Ruiz-Duenas F.J."/>
            <person name="Serrano A."/>
            <person name="Henrissat B."/>
            <person name="Drula E."/>
            <person name="Hughes K.W."/>
            <person name="Mata J.L."/>
            <person name="Ishikawa N.K."/>
            <person name="Vargas-Isla R."/>
            <person name="Ushijima S."/>
            <person name="Smith C.A."/>
            <person name="Ahrendt S."/>
            <person name="Andreopoulos W."/>
            <person name="He G."/>
            <person name="Labutti K."/>
            <person name="Lipzen A."/>
            <person name="Ng V."/>
            <person name="Sandor L."/>
            <person name="Barry K."/>
            <person name="Martinez A.T."/>
            <person name="Xiao Y."/>
            <person name="Gibbons J.G."/>
            <person name="Terashima K."/>
            <person name="Hibbett D.S."/>
            <person name="Grigoriev I.V."/>
        </authorList>
    </citation>
    <scope>NUCLEOTIDE SEQUENCE</scope>
    <source>
        <strain evidence="2">Sp2 HRB7682 ss15</strain>
    </source>
</reference>
<dbReference type="EMBL" id="JANVFS010000062">
    <property type="protein sequence ID" value="KAJ4464098.1"/>
    <property type="molecule type" value="Genomic_DNA"/>
</dbReference>
<feature type="compositionally biased region" description="Polar residues" evidence="1">
    <location>
        <begin position="134"/>
        <end position="146"/>
    </location>
</feature>